<sequence>MVVIHGKAHVVDARLITVETVARAFMWRGEFVVTERSAAYTPHDCGGWVCRHVENVGLLERDLYEHLPSLAPSRELIERLTVHVATNADSLGTWFMTALSTYARMSNNLIDVVIDDENHTSEWLQRGRVIAALTGIEKQVQGCRRIALGSMRYRATASPEFVKRHFSAGVNSETLRTAPALTFNQKDKLQNRWIAQLFRDDVACPTHFLPSTQAFVDASIAGMGWGMNPEYLIRHHLQAGALVELIPDQPLDVSLFWQVNKLAADRFAILTDLVSHAAEQHLVG</sequence>
<dbReference type="GO" id="GO:0003700">
    <property type="term" value="F:DNA-binding transcription factor activity"/>
    <property type="evidence" value="ECO:0007669"/>
    <property type="project" value="TreeGrafter"/>
</dbReference>
<dbReference type="EMBL" id="JACIGO010000011">
    <property type="protein sequence ID" value="MBB4293679.1"/>
    <property type="molecule type" value="Genomic_DNA"/>
</dbReference>
<evidence type="ECO:0000313" key="5">
    <source>
        <dbReference type="EMBL" id="MBB4293679.1"/>
    </source>
</evidence>
<reference evidence="5 6" key="1">
    <citation type="submission" date="2020-08" db="EMBL/GenBank/DDBJ databases">
        <title>Genomic Encyclopedia of Type Strains, Phase IV (KMG-V): Genome sequencing to study the core and pangenomes of soil and plant-associated prokaryotes.</title>
        <authorList>
            <person name="Whitman W."/>
        </authorList>
    </citation>
    <scope>NUCLEOTIDE SEQUENCE [LARGE SCALE GENOMIC DNA]</scope>
    <source>
        <strain evidence="5 6">SEMIA 415</strain>
    </source>
</reference>
<dbReference type="PANTHER" id="PTHR30579:SF2">
    <property type="entry name" value="HTH-TYPE TRANSCRIPTIONAL REGULATOR ARGP"/>
    <property type="match status" value="1"/>
</dbReference>
<dbReference type="Pfam" id="PF03466">
    <property type="entry name" value="LysR_substrate"/>
    <property type="match status" value="1"/>
</dbReference>
<evidence type="ECO:0000313" key="6">
    <source>
        <dbReference type="Proteomes" id="UP000538507"/>
    </source>
</evidence>
<evidence type="ECO:0000259" key="4">
    <source>
        <dbReference type="Pfam" id="PF03466"/>
    </source>
</evidence>
<dbReference type="InterPro" id="IPR050176">
    <property type="entry name" value="LTTR"/>
</dbReference>
<evidence type="ECO:0000256" key="3">
    <source>
        <dbReference type="ARBA" id="ARBA00023163"/>
    </source>
</evidence>
<evidence type="ECO:0000256" key="2">
    <source>
        <dbReference type="ARBA" id="ARBA00023125"/>
    </source>
</evidence>
<feature type="domain" description="LysR substrate-binding" evidence="4">
    <location>
        <begin position="81"/>
        <end position="261"/>
    </location>
</feature>
<dbReference type="GO" id="GO:0003677">
    <property type="term" value="F:DNA binding"/>
    <property type="evidence" value="ECO:0007669"/>
    <property type="project" value="UniProtKB-KW"/>
</dbReference>
<evidence type="ECO:0000256" key="1">
    <source>
        <dbReference type="ARBA" id="ARBA00023015"/>
    </source>
</evidence>
<dbReference type="NCBIfam" id="NF002964">
    <property type="entry name" value="PRK03635.1"/>
    <property type="match status" value="1"/>
</dbReference>
<organism evidence="5 6">
    <name type="scientific">Rhizobium leguminosarum</name>
    <dbReference type="NCBI Taxonomy" id="384"/>
    <lineage>
        <taxon>Bacteria</taxon>
        <taxon>Pseudomonadati</taxon>
        <taxon>Pseudomonadota</taxon>
        <taxon>Alphaproteobacteria</taxon>
        <taxon>Hyphomicrobiales</taxon>
        <taxon>Rhizobiaceae</taxon>
        <taxon>Rhizobium/Agrobacterium group</taxon>
        <taxon>Rhizobium</taxon>
    </lineage>
</organism>
<comment type="caution">
    <text evidence="5">The sequence shown here is derived from an EMBL/GenBank/DDBJ whole genome shotgun (WGS) entry which is preliminary data.</text>
</comment>
<proteinExistence type="predicted"/>
<dbReference type="Proteomes" id="UP000538507">
    <property type="component" value="Unassembled WGS sequence"/>
</dbReference>
<keyword evidence="3" id="KW-0804">Transcription</keyword>
<gene>
    <name evidence="5" type="ORF">GGE16_005773</name>
</gene>
<protein>
    <submittedName>
        <fullName evidence="5">LysR family transcriptional regulator (Chromosome initiation inhibitor)</fullName>
    </submittedName>
</protein>
<dbReference type="AlphaFoldDB" id="A0AAE2MQU5"/>
<dbReference type="Gene3D" id="3.40.190.290">
    <property type="match status" value="1"/>
</dbReference>
<dbReference type="SUPFAM" id="SSF53850">
    <property type="entry name" value="Periplasmic binding protein-like II"/>
    <property type="match status" value="1"/>
</dbReference>
<dbReference type="InterPro" id="IPR005119">
    <property type="entry name" value="LysR_subst-bd"/>
</dbReference>
<dbReference type="PANTHER" id="PTHR30579">
    <property type="entry name" value="TRANSCRIPTIONAL REGULATOR"/>
    <property type="match status" value="1"/>
</dbReference>
<keyword evidence="1" id="KW-0805">Transcription regulation</keyword>
<keyword evidence="2" id="KW-0238">DNA-binding</keyword>
<name>A0AAE2MQU5_RHILE</name>
<accession>A0AAE2MQU5</accession>